<feature type="region of interest" description="Disordered" evidence="1">
    <location>
        <begin position="1"/>
        <end position="24"/>
    </location>
</feature>
<dbReference type="Gramene" id="OMO75523">
    <property type="protein sequence ID" value="OMO75523"/>
    <property type="gene ID" value="CCACVL1_16146"/>
</dbReference>
<dbReference type="EMBL" id="AWWV01011014">
    <property type="protein sequence ID" value="OMO75523.1"/>
    <property type="molecule type" value="Genomic_DNA"/>
</dbReference>
<evidence type="ECO:0000313" key="2">
    <source>
        <dbReference type="EMBL" id="OMO75523.1"/>
    </source>
</evidence>
<feature type="non-terminal residue" evidence="2">
    <location>
        <position position="24"/>
    </location>
</feature>
<organism evidence="2 3">
    <name type="scientific">Corchorus capsularis</name>
    <name type="common">Jute</name>
    <dbReference type="NCBI Taxonomy" id="210143"/>
    <lineage>
        <taxon>Eukaryota</taxon>
        <taxon>Viridiplantae</taxon>
        <taxon>Streptophyta</taxon>
        <taxon>Embryophyta</taxon>
        <taxon>Tracheophyta</taxon>
        <taxon>Spermatophyta</taxon>
        <taxon>Magnoliopsida</taxon>
        <taxon>eudicotyledons</taxon>
        <taxon>Gunneridae</taxon>
        <taxon>Pentapetalae</taxon>
        <taxon>rosids</taxon>
        <taxon>malvids</taxon>
        <taxon>Malvales</taxon>
        <taxon>Malvaceae</taxon>
        <taxon>Grewioideae</taxon>
        <taxon>Apeibeae</taxon>
        <taxon>Corchorus</taxon>
    </lineage>
</organism>
<evidence type="ECO:0000256" key="1">
    <source>
        <dbReference type="SAM" id="MobiDB-lite"/>
    </source>
</evidence>
<dbReference type="Proteomes" id="UP000188268">
    <property type="component" value="Unassembled WGS sequence"/>
</dbReference>
<dbReference type="AlphaFoldDB" id="A0A1R3HYU3"/>
<protein>
    <submittedName>
        <fullName evidence="2">Homeobox-leucine zipper protein HDG2-like protein</fullName>
    </submittedName>
</protein>
<sequence length="24" mass="2280">MPPMISGNGNVGGFGTSSGLTLGQ</sequence>
<accession>A0A1R3HYU3</accession>
<reference evidence="2 3" key="1">
    <citation type="submission" date="2013-09" db="EMBL/GenBank/DDBJ databases">
        <title>Corchorus capsularis genome sequencing.</title>
        <authorList>
            <person name="Alam M."/>
            <person name="Haque M.S."/>
            <person name="Islam M.S."/>
            <person name="Emdad E.M."/>
            <person name="Islam M.M."/>
            <person name="Ahmed B."/>
            <person name="Halim A."/>
            <person name="Hossen Q.M.M."/>
            <person name="Hossain M.Z."/>
            <person name="Ahmed R."/>
            <person name="Khan M.M."/>
            <person name="Islam R."/>
            <person name="Rashid M.M."/>
            <person name="Khan S.A."/>
            <person name="Rahman M.S."/>
            <person name="Alam M."/>
        </authorList>
    </citation>
    <scope>NUCLEOTIDE SEQUENCE [LARGE SCALE GENOMIC DNA]</scope>
    <source>
        <strain evidence="3">cv. CVL-1</strain>
        <tissue evidence="2">Whole seedling</tissue>
    </source>
</reference>
<name>A0A1R3HYU3_COCAP</name>
<dbReference type="GO" id="GO:0003677">
    <property type="term" value="F:DNA binding"/>
    <property type="evidence" value="ECO:0007669"/>
    <property type="project" value="UniProtKB-KW"/>
</dbReference>
<keyword evidence="2" id="KW-0238">DNA-binding</keyword>
<keyword evidence="3" id="KW-1185">Reference proteome</keyword>
<gene>
    <name evidence="2" type="ORF">CCACVL1_16146</name>
</gene>
<proteinExistence type="predicted"/>
<comment type="caution">
    <text evidence="2">The sequence shown here is derived from an EMBL/GenBank/DDBJ whole genome shotgun (WGS) entry which is preliminary data.</text>
</comment>
<evidence type="ECO:0000313" key="3">
    <source>
        <dbReference type="Proteomes" id="UP000188268"/>
    </source>
</evidence>
<keyword evidence="2" id="KW-0371">Homeobox</keyword>